<evidence type="ECO:0000256" key="1">
    <source>
        <dbReference type="SAM" id="MobiDB-lite"/>
    </source>
</evidence>
<dbReference type="KEGG" id="hoh:Hoch_4060"/>
<name>D0LJI5_HALO1</name>
<feature type="compositionally biased region" description="Gly residues" evidence="1">
    <location>
        <begin position="287"/>
        <end position="302"/>
    </location>
</feature>
<dbReference type="EMBL" id="CP001804">
    <property type="protein sequence ID" value="ACY16559.1"/>
    <property type="molecule type" value="Genomic_DNA"/>
</dbReference>
<accession>D0LJI5</accession>
<gene>
    <name evidence="2" type="ordered locus">Hoch_4060</name>
</gene>
<evidence type="ECO:0000313" key="2">
    <source>
        <dbReference type="EMBL" id="ACY16559.1"/>
    </source>
</evidence>
<proteinExistence type="predicted"/>
<sequence>MAGLAWALSGCSLLFAPEDYQQGGEGPPVDARMLPPGVFGIGEVEPSVLIEGVGAVAGWPVLVTVKGEAMSPDMSVSLAGAIELADVPVEVSADGKRAAFSVRVPVLYELADKERDALTVTFKQPGADAIDVDVQVEGLDELYISGHTDDALPDDGVEGPVLDTDTFAPRRFSHIAIDIPADARGSLPVHLEATATIEIQSELRANGRAGSAEAGGLAGPGGCPGGALQMDGQCGPGGGQGSNGAGDGAGGGGHRNPGTPAGSDSGTPGGAQTGSVALVPMSEEQGHGGGGSENGGGGGGGGILRLITAGQLLISQSGSLRADGGPGAAGECTQSTSVGSAGGGAGGAIWVRAEGLLRDDGTSQRLSVRPGAAGEMLNNQQQPVEDCLEDRGGGGAFGRLRVDAPLDDNNLPPFARVQPEPYRGPLFQAPQSASALPNVSRSETISLPFFGQRNTVAYLESTPLDGGATSGPQTQEITLNTAGAATAEVKLAVGRNRVCVRMSDDPVHAELLEAGQCIDIAYIP</sequence>
<feature type="region of interest" description="Disordered" evidence="1">
    <location>
        <begin position="229"/>
        <end position="302"/>
    </location>
</feature>
<organism evidence="2 3">
    <name type="scientific">Haliangium ochraceum (strain DSM 14365 / JCM 11303 / SMP-2)</name>
    <dbReference type="NCBI Taxonomy" id="502025"/>
    <lineage>
        <taxon>Bacteria</taxon>
        <taxon>Pseudomonadati</taxon>
        <taxon>Myxococcota</taxon>
        <taxon>Polyangia</taxon>
        <taxon>Haliangiales</taxon>
        <taxon>Kofleriaceae</taxon>
        <taxon>Haliangium</taxon>
    </lineage>
</organism>
<feature type="compositionally biased region" description="Gly residues" evidence="1">
    <location>
        <begin position="234"/>
        <end position="255"/>
    </location>
</feature>
<dbReference type="AlphaFoldDB" id="D0LJI5"/>
<dbReference type="Proteomes" id="UP000001880">
    <property type="component" value="Chromosome"/>
</dbReference>
<evidence type="ECO:0000313" key="3">
    <source>
        <dbReference type="Proteomes" id="UP000001880"/>
    </source>
</evidence>
<protein>
    <submittedName>
        <fullName evidence="2">Uncharacterized protein</fullName>
    </submittedName>
</protein>
<keyword evidence="3" id="KW-1185">Reference proteome</keyword>
<dbReference type="STRING" id="502025.Hoch_4060"/>
<reference evidence="2 3" key="1">
    <citation type="journal article" date="2010" name="Stand. Genomic Sci.">
        <title>Complete genome sequence of Haliangium ochraceum type strain (SMP-2).</title>
        <authorList>
            <consortium name="US DOE Joint Genome Institute (JGI-PGF)"/>
            <person name="Ivanova N."/>
            <person name="Daum C."/>
            <person name="Lang E."/>
            <person name="Abt B."/>
            <person name="Kopitz M."/>
            <person name="Saunders E."/>
            <person name="Lapidus A."/>
            <person name="Lucas S."/>
            <person name="Glavina Del Rio T."/>
            <person name="Nolan M."/>
            <person name="Tice H."/>
            <person name="Copeland A."/>
            <person name="Cheng J.F."/>
            <person name="Chen F."/>
            <person name="Bruce D."/>
            <person name="Goodwin L."/>
            <person name="Pitluck S."/>
            <person name="Mavromatis K."/>
            <person name="Pati A."/>
            <person name="Mikhailova N."/>
            <person name="Chen A."/>
            <person name="Palaniappan K."/>
            <person name="Land M."/>
            <person name="Hauser L."/>
            <person name="Chang Y.J."/>
            <person name="Jeffries C.D."/>
            <person name="Detter J.C."/>
            <person name="Brettin T."/>
            <person name="Rohde M."/>
            <person name="Goker M."/>
            <person name="Bristow J."/>
            <person name="Markowitz V."/>
            <person name="Eisen J.A."/>
            <person name="Hugenholtz P."/>
            <person name="Kyrpides N.C."/>
            <person name="Klenk H.P."/>
        </authorList>
    </citation>
    <scope>NUCLEOTIDE SEQUENCE [LARGE SCALE GENOMIC DNA]</scope>
    <source>
        <strain evidence="3">DSM 14365 / CIP 107738 / JCM 11303 / AJ 13395 / SMP-2</strain>
    </source>
</reference>
<dbReference type="HOGENOM" id="CLU_519500_0_0_7"/>